<dbReference type="Gene3D" id="1.10.10.10">
    <property type="entry name" value="Winged helix-like DNA-binding domain superfamily/Winged helix DNA-binding domain"/>
    <property type="match status" value="1"/>
</dbReference>
<dbReference type="GO" id="GO:1900705">
    <property type="term" value="P:negative regulation of siderophore biosynthetic process"/>
    <property type="evidence" value="ECO:0007669"/>
    <property type="project" value="TreeGrafter"/>
</dbReference>
<evidence type="ECO:0000256" key="4">
    <source>
        <dbReference type="ARBA" id="ARBA00022490"/>
    </source>
</evidence>
<dbReference type="InterPro" id="IPR043135">
    <property type="entry name" value="Fur_C"/>
</dbReference>
<keyword evidence="6" id="KW-0479">Metal-binding</keyword>
<evidence type="ECO:0000256" key="5">
    <source>
        <dbReference type="ARBA" id="ARBA00022491"/>
    </source>
</evidence>
<dbReference type="GO" id="GO:0000976">
    <property type="term" value="F:transcription cis-regulatory region binding"/>
    <property type="evidence" value="ECO:0007669"/>
    <property type="project" value="TreeGrafter"/>
</dbReference>
<sequence length="147" mass="17127">MAEGNKSVDEVVIFQKHVVEKNLKHSQKRDYVLQAFLKAKTHVSAEDLWSLVKKKHPEVGYTTVYRTLKLIVSSGLAEKVDFDDGVRRYERKIGREYHAHFICTHCGDHLEVFHNCIEKLSLQLSKEEGFHPNKHRLEIFGLCKKCH</sequence>
<dbReference type="EMBL" id="UOGJ01000012">
    <property type="protein sequence ID" value="VAX34877.1"/>
    <property type="molecule type" value="Genomic_DNA"/>
</dbReference>
<protein>
    <recommendedName>
        <fullName evidence="12">Ferric uptake regulation protein FUR</fullName>
    </recommendedName>
</protein>
<evidence type="ECO:0000256" key="3">
    <source>
        <dbReference type="ARBA" id="ARBA00011738"/>
    </source>
</evidence>
<name>A0A3B1E064_9ZZZZ</name>
<reference evidence="11" key="1">
    <citation type="submission" date="2018-06" db="EMBL/GenBank/DDBJ databases">
        <authorList>
            <person name="Zhirakovskaya E."/>
        </authorList>
    </citation>
    <scope>NUCLEOTIDE SEQUENCE</scope>
</reference>
<dbReference type="GO" id="GO:0045892">
    <property type="term" value="P:negative regulation of DNA-templated transcription"/>
    <property type="evidence" value="ECO:0007669"/>
    <property type="project" value="TreeGrafter"/>
</dbReference>
<comment type="subcellular location">
    <subcellularLocation>
        <location evidence="1">Cytoplasm</location>
    </subcellularLocation>
</comment>
<evidence type="ECO:0000313" key="11">
    <source>
        <dbReference type="EMBL" id="VAX34877.1"/>
    </source>
</evidence>
<keyword evidence="10" id="KW-0804">Transcription</keyword>
<keyword evidence="7" id="KW-0862">Zinc</keyword>
<accession>A0A3B1E064</accession>
<keyword evidence="5" id="KW-0678">Repressor</keyword>
<evidence type="ECO:0000256" key="8">
    <source>
        <dbReference type="ARBA" id="ARBA00023015"/>
    </source>
</evidence>
<comment type="subunit">
    <text evidence="3">Homodimer.</text>
</comment>
<evidence type="ECO:0000256" key="6">
    <source>
        <dbReference type="ARBA" id="ARBA00022723"/>
    </source>
</evidence>
<dbReference type="AlphaFoldDB" id="A0A3B1E064"/>
<proteinExistence type="inferred from homology"/>
<organism evidence="11">
    <name type="scientific">hydrothermal vent metagenome</name>
    <dbReference type="NCBI Taxonomy" id="652676"/>
    <lineage>
        <taxon>unclassified sequences</taxon>
        <taxon>metagenomes</taxon>
        <taxon>ecological metagenomes</taxon>
    </lineage>
</organism>
<evidence type="ECO:0000256" key="2">
    <source>
        <dbReference type="ARBA" id="ARBA00007957"/>
    </source>
</evidence>
<dbReference type="PANTHER" id="PTHR33202">
    <property type="entry name" value="ZINC UPTAKE REGULATION PROTEIN"/>
    <property type="match status" value="1"/>
</dbReference>
<evidence type="ECO:0000256" key="7">
    <source>
        <dbReference type="ARBA" id="ARBA00022833"/>
    </source>
</evidence>
<evidence type="ECO:0000256" key="9">
    <source>
        <dbReference type="ARBA" id="ARBA00023125"/>
    </source>
</evidence>
<dbReference type="Pfam" id="PF01475">
    <property type="entry name" value="FUR"/>
    <property type="match status" value="1"/>
</dbReference>
<dbReference type="PANTHER" id="PTHR33202:SF2">
    <property type="entry name" value="FERRIC UPTAKE REGULATION PROTEIN"/>
    <property type="match status" value="1"/>
</dbReference>
<dbReference type="Gene3D" id="3.30.1490.190">
    <property type="match status" value="1"/>
</dbReference>
<keyword evidence="9" id="KW-0238">DNA-binding</keyword>
<evidence type="ECO:0000256" key="1">
    <source>
        <dbReference type="ARBA" id="ARBA00004496"/>
    </source>
</evidence>
<dbReference type="InterPro" id="IPR036390">
    <property type="entry name" value="WH_DNA-bd_sf"/>
</dbReference>
<dbReference type="GO" id="GO:0003700">
    <property type="term" value="F:DNA-binding transcription factor activity"/>
    <property type="evidence" value="ECO:0007669"/>
    <property type="project" value="InterPro"/>
</dbReference>
<dbReference type="GO" id="GO:0008270">
    <property type="term" value="F:zinc ion binding"/>
    <property type="evidence" value="ECO:0007669"/>
    <property type="project" value="TreeGrafter"/>
</dbReference>
<dbReference type="GO" id="GO:0005829">
    <property type="term" value="C:cytosol"/>
    <property type="evidence" value="ECO:0007669"/>
    <property type="project" value="TreeGrafter"/>
</dbReference>
<dbReference type="SUPFAM" id="SSF46785">
    <property type="entry name" value="Winged helix' DNA-binding domain"/>
    <property type="match status" value="1"/>
</dbReference>
<dbReference type="InterPro" id="IPR002481">
    <property type="entry name" value="FUR"/>
</dbReference>
<keyword evidence="8" id="KW-0805">Transcription regulation</keyword>
<dbReference type="InterPro" id="IPR036388">
    <property type="entry name" value="WH-like_DNA-bd_sf"/>
</dbReference>
<keyword evidence="4" id="KW-0963">Cytoplasm</keyword>
<evidence type="ECO:0000256" key="10">
    <source>
        <dbReference type="ARBA" id="ARBA00023163"/>
    </source>
</evidence>
<comment type="similarity">
    <text evidence="2">Belongs to the Fur family.</text>
</comment>
<gene>
    <name evidence="11" type="ORF">MNBD_UNCLBAC01-1547</name>
</gene>
<evidence type="ECO:0008006" key="12">
    <source>
        <dbReference type="Google" id="ProtNLM"/>
    </source>
</evidence>
<dbReference type="CDD" id="cd07153">
    <property type="entry name" value="Fur_like"/>
    <property type="match status" value="1"/>
</dbReference>